<feature type="domain" description="AIG1-type G" evidence="4">
    <location>
        <begin position="8"/>
        <end position="210"/>
    </location>
</feature>
<dbReference type="InterPro" id="IPR045058">
    <property type="entry name" value="GIMA/IAN/Toc"/>
</dbReference>
<dbReference type="GO" id="GO:0005525">
    <property type="term" value="F:GTP binding"/>
    <property type="evidence" value="ECO:0007669"/>
    <property type="project" value="UniProtKB-KW"/>
</dbReference>
<dbReference type="EMBL" id="JADWDJ010000007">
    <property type="protein sequence ID" value="KAG5278502.1"/>
    <property type="molecule type" value="Genomic_DNA"/>
</dbReference>
<keyword evidence="2" id="KW-0547">Nucleotide-binding</keyword>
<gene>
    <name evidence="5" type="ORF">AALO_G00099690</name>
</gene>
<protein>
    <recommendedName>
        <fullName evidence="4">AIG1-type G domain-containing protein</fullName>
    </recommendedName>
</protein>
<name>A0AAV6GXW4_9TELE</name>
<feature type="domain" description="AIG1-type G" evidence="4">
    <location>
        <begin position="243"/>
        <end position="444"/>
    </location>
</feature>
<keyword evidence="3" id="KW-0342">GTP-binding</keyword>
<evidence type="ECO:0000256" key="1">
    <source>
        <dbReference type="ARBA" id="ARBA00008535"/>
    </source>
</evidence>
<proteinExistence type="inferred from homology"/>
<dbReference type="FunFam" id="3.40.50.300:FF:001809">
    <property type="entry name" value="Si:ch1073-365p7.2"/>
    <property type="match status" value="2"/>
</dbReference>
<dbReference type="PROSITE" id="PS51720">
    <property type="entry name" value="G_AIG1"/>
    <property type="match status" value="2"/>
</dbReference>
<dbReference type="Pfam" id="PF04548">
    <property type="entry name" value="AIG1"/>
    <property type="match status" value="2"/>
</dbReference>
<dbReference type="Gene3D" id="3.40.50.300">
    <property type="entry name" value="P-loop containing nucleotide triphosphate hydrolases"/>
    <property type="match status" value="2"/>
</dbReference>
<reference evidence="5" key="1">
    <citation type="submission" date="2020-10" db="EMBL/GenBank/DDBJ databases">
        <title>Chromosome-scale genome assembly of the Allis shad, Alosa alosa.</title>
        <authorList>
            <person name="Margot Z."/>
            <person name="Christophe K."/>
            <person name="Cabau C."/>
            <person name="Louis A."/>
            <person name="Berthelot C."/>
            <person name="Parey E."/>
            <person name="Roest Crollius H."/>
            <person name="Montfort J."/>
            <person name="Robinson-Rechavi M."/>
            <person name="Bucao C."/>
            <person name="Bouchez O."/>
            <person name="Gislard M."/>
            <person name="Lluch J."/>
            <person name="Milhes M."/>
            <person name="Lampietro C."/>
            <person name="Lopez Roques C."/>
            <person name="Donnadieu C."/>
            <person name="Braasch I."/>
            <person name="Desvignes T."/>
            <person name="Postlethwait J."/>
            <person name="Bobe J."/>
            <person name="Guiguen Y."/>
        </authorList>
    </citation>
    <scope>NUCLEOTIDE SEQUENCE</scope>
    <source>
        <strain evidence="5">M-15738</strain>
        <tissue evidence="5">Blood</tissue>
    </source>
</reference>
<evidence type="ECO:0000256" key="3">
    <source>
        <dbReference type="ARBA" id="ARBA00023134"/>
    </source>
</evidence>
<sequence>MSGKHLNQQDLQLVVLGPIESAKTSVITTVLGQRTEYESGKKTGDCVKREGQVGGRKLTFIDTPGWVGYFPSTDTAEVIKHKIVLSVYMCRPGPHAFILVVGTNTPFTEKNRRSIEEHLGLFGDKVWDHTIVVFARGEPLESKSIEQHIESEGEALKWVVEKCGNRCHMFYTDSTEGCNEVRELLEQIDILAKARNSFFKLDEKILREVEEKRNNHRERAKMRQQKVMDEREMLCKYGVIPSLSELRILLLGWLISGKTSAKDTILGQVDRVNKKRTYQSERTSGEVSGRQVSVVDTPGWWKYLPAKCTPEWMKTELQRGLTLDSKAPHAILLAVPADTTFHEEQRKNIEDNMKMFGEQVWKHTMVLFTCGDRLEDTSIEEHIESEGQPLQWLVEKCGNRYHILSWNDKEEEVMELLKKIEEMMASLCLFRPEPESQTCIDKKTTEDLIEVPNEMVHFLDQKWQKMDRELEEKIVTICGETTSKLKGSMDAVLDFNGSTSEDTLEEINSGKCISPLSPPESKSSIRKSGIINATIGHEDQEQTHENHAGQMERMKEMLEREWGRREASVTQRFQRQISALKESGSEADVHDLDRSFKKVVWWVQRESSGIASDVDAEEMG</sequence>
<organism evidence="5 6">
    <name type="scientific">Alosa alosa</name>
    <name type="common">allis shad</name>
    <dbReference type="NCBI Taxonomy" id="278164"/>
    <lineage>
        <taxon>Eukaryota</taxon>
        <taxon>Metazoa</taxon>
        <taxon>Chordata</taxon>
        <taxon>Craniata</taxon>
        <taxon>Vertebrata</taxon>
        <taxon>Euteleostomi</taxon>
        <taxon>Actinopterygii</taxon>
        <taxon>Neopterygii</taxon>
        <taxon>Teleostei</taxon>
        <taxon>Clupei</taxon>
        <taxon>Clupeiformes</taxon>
        <taxon>Clupeoidei</taxon>
        <taxon>Clupeidae</taxon>
        <taxon>Alosa</taxon>
    </lineage>
</organism>
<dbReference type="Proteomes" id="UP000823561">
    <property type="component" value="Chromosome 7"/>
</dbReference>
<dbReference type="PANTHER" id="PTHR10903:SF107">
    <property type="entry name" value="GTPASE IMAP FAMILY MEMBER 4-LIKE-RELATED"/>
    <property type="match status" value="1"/>
</dbReference>
<keyword evidence="6" id="KW-1185">Reference proteome</keyword>
<evidence type="ECO:0000259" key="4">
    <source>
        <dbReference type="PROSITE" id="PS51720"/>
    </source>
</evidence>
<evidence type="ECO:0000313" key="6">
    <source>
        <dbReference type="Proteomes" id="UP000823561"/>
    </source>
</evidence>
<dbReference type="AlphaFoldDB" id="A0AAV6GXW4"/>
<dbReference type="InterPro" id="IPR027417">
    <property type="entry name" value="P-loop_NTPase"/>
</dbReference>
<comment type="caution">
    <text evidence="5">The sequence shown here is derived from an EMBL/GenBank/DDBJ whole genome shotgun (WGS) entry which is preliminary data.</text>
</comment>
<dbReference type="InterPro" id="IPR006703">
    <property type="entry name" value="G_AIG1"/>
</dbReference>
<evidence type="ECO:0000313" key="5">
    <source>
        <dbReference type="EMBL" id="KAG5278502.1"/>
    </source>
</evidence>
<comment type="similarity">
    <text evidence="1">Belongs to the TRAFAC class TrmE-Era-EngA-EngB-Septin-like GTPase superfamily. AIG1/Toc34/Toc159-like paraseptin GTPase family. IAN subfamily.</text>
</comment>
<accession>A0AAV6GXW4</accession>
<evidence type="ECO:0000256" key="2">
    <source>
        <dbReference type="ARBA" id="ARBA00022741"/>
    </source>
</evidence>
<dbReference type="PANTHER" id="PTHR10903">
    <property type="entry name" value="GTPASE, IMAP FAMILY MEMBER-RELATED"/>
    <property type="match status" value="1"/>
</dbReference>
<dbReference type="SUPFAM" id="SSF52540">
    <property type="entry name" value="P-loop containing nucleoside triphosphate hydrolases"/>
    <property type="match status" value="2"/>
</dbReference>